<reference evidence="3" key="1">
    <citation type="submission" date="2015-08" db="UniProtKB">
        <authorList>
            <consortium name="WormBaseParasite"/>
        </authorList>
    </citation>
    <scope>IDENTIFICATION</scope>
</reference>
<dbReference type="WBParaSite" id="TCONS_00007305.p1">
    <property type="protein sequence ID" value="TCONS_00007305.p1"/>
    <property type="gene ID" value="XLOC_005340"/>
</dbReference>
<dbReference type="AlphaFoldDB" id="A0A0K0E1F8"/>
<dbReference type="InterPro" id="IPR011009">
    <property type="entry name" value="Kinase-like_dom_sf"/>
</dbReference>
<evidence type="ECO:0000313" key="3">
    <source>
        <dbReference type="WBParaSite" id="SSTP_0000332600.1"/>
    </source>
</evidence>
<evidence type="ECO:0000313" key="2">
    <source>
        <dbReference type="Proteomes" id="UP000035681"/>
    </source>
</evidence>
<dbReference type="PANTHER" id="PTHR11909">
    <property type="entry name" value="CASEIN KINASE-RELATED"/>
    <property type="match status" value="1"/>
</dbReference>
<sequence>MSESLTMPCEDKTTATVKKTPKKVGTKSNGKTKVDSNQLTESLNSTPSTKVLNPQNYSLDQLPPSNSPVTTKEVPQIDGNKECTPLVDKYKVTETTIINGNTYELLNGLPIFEANQIFADRFKIYERETYIDSQGTGYFCTDVDCDQLELFLRIDKKENTKTILKTEYKLLKTAEEDCKHMYFSQIHSVGEYDNFIYMATYFKGGPTLKDIRRFMGEQKFSHGTVGRFAFDIFSILQKVHEYGYLLNNIDVNRFTFDACSRTLYLNDYTSIKPDQSKSIPPVKDLYKNPSKYLGSSDYSPFYFLEADVFPPPPGIFARDELESAFYMIIDILIGDLPWKPLRRSEVLPTKREYVLRGKLFEGLPKEYKQLWDTICASSNYDPTVYPKLLEICKGIYENLGNIKDLDDNYDFEIEPSPEEIPRFILEKKPIEGDGSENVEASA</sequence>
<name>A0A0K0E1F8_STRER</name>
<dbReference type="Gene3D" id="1.10.510.10">
    <property type="entry name" value="Transferase(Phosphotransferase) domain 1"/>
    <property type="match status" value="1"/>
</dbReference>
<feature type="region of interest" description="Disordered" evidence="1">
    <location>
        <begin position="1"/>
        <end position="75"/>
    </location>
</feature>
<organism evidence="3">
    <name type="scientific">Strongyloides stercoralis</name>
    <name type="common">Threadworm</name>
    <dbReference type="NCBI Taxonomy" id="6248"/>
    <lineage>
        <taxon>Eukaryota</taxon>
        <taxon>Metazoa</taxon>
        <taxon>Ecdysozoa</taxon>
        <taxon>Nematoda</taxon>
        <taxon>Chromadorea</taxon>
        <taxon>Rhabditida</taxon>
        <taxon>Tylenchina</taxon>
        <taxon>Panagrolaimomorpha</taxon>
        <taxon>Strongyloidoidea</taxon>
        <taxon>Strongyloididae</taxon>
        <taxon>Strongyloides</taxon>
    </lineage>
</organism>
<dbReference type="SUPFAM" id="SSF56112">
    <property type="entry name" value="Protein kinase-like (PK-like)"/>
    <property type="match status" value="1"/>
</dbReference>
<evidence type="ECO:0000256" key="1">
    <source>
        <dbReference type="SAM" id="MobiDB-lite"/>
    </source>
</evidence>
<dbReference type="InterPro" id="IPR050235">
    <property type="entry name" value="CK1_Ser-Thr_kinase"/>
</dbReference>
<dbReference type="WBParaSite" id="SSTP_0000332600.1">
    <property type="protein sequence ID" value="SSTP_0000332600.1"/>
    <property type="gene ID" value="SSTP_0000332600"/>
</dbReference>
<protein>
    <submittedName>
        <fullName evidence="3 4">Protein kinase domain-containing protein</fullName>
    </submittedName>
</protein>
<keyword evidence="2" id="KW-1185">Reference proteome</keyword>
<dbReference type="Proteomes" id="UP000035681">
    <property type="component" value="Unplaced"/>
</dbReference>
<dbReference type="STRING" id="6248.A0A0K0E1F8"/>
<proteinExistence type="predicted"/>
<feature type="compositionally biased region" description="Polar residues" evidence="1">
    <location>
        <begin position="28"/>
        <end position="70"/>
    </location>
</feature>
<accession>A0A0K0E1F8</accession>
<evidence type="ECO:0000313" key="4">
    <source>
        <dbReference type="WBParaSite" id="TCONS_00007305.p1"/>
    </source>
</evidence>